<gene>
    <name evidence="1" type="ordered locus">Hoch_5468</name>
</gene>
<accession>D0LZH2</accession>
<dbReference type="AlphaFoldDB" id="D0LZH2"/>
<evidence type="ECO:0000313" key="1">
    <source>
        <dbReference type="EMBL" id="ACY17951.1"/>
    </source>
</evidence>
<dbReference type="EMBL" id="CP001804">
    <property type="protein sequence ID" value="ACY17951.1"/>
    <property type="molecule type" value="Genomic_DNA"/>
</dbReference>
<dbReference type="STRING" id="502025.Hoch_5468"/>
<reference evidence="1 2" key="1">
    <citation type="journal article" date="2010" name="Stand. Genomic Sci.">
        <title>Complete genome sequence of Haliangium ochraceum type strain (SMP-2).</title>
        <authorList>
            <consortium name="US DOE Joint Genome Institute (JGI-PGF)"/>
            <person name="Ivanova N."/>
            <person name="Daum C."/>
            <person name="Lang E."/>
            <person name="Abt B."/>
            <person name="Kopitz M."/>
            <person name="Saunders E."/>
            <person name="Lapidus A."/>
            <person name="Lucas S."/>
            <person name="Glavina Del Rio T."/>
            <person name="Nolan M."/>
            <person name="Tice H."/>
            <person name="Copeland A."/>
            <person name="Cheng J.F."/>
            <person name="Chen F."/>
            <person name="Bruce D."/>
            <person name="Goodwin L."/>
            <person name="Pitluck S."/>
            <person name="Mavromatis K."/>
            <person name="Pati A."/>
            <person name="Mikhailova N."/>
            <person name="Chen A."/>
            <person name="Palaniappan K."/>
            <person name="Land M."/>
            <person name="Hauser L."/>
            <person name="Chang Y.J."/>
            <person name="Jeffries C.D."/>
            <person name="Detter J.C."/>
            <person name="Brettin T."/>
            <person name="Rohde M."/>
            <person name="Goker M."/>
            <person name="Bristow J."/>
            <person name="Markowitz V."/>
            <person name="Eisen J.A."/>
            <person name="Hugenholtz P."/>
            <person name="Kyrpides N.C."/>
            <person name="Klenk H.P."/>
        </authorList>
    </citation>
    <scope>NUCLEOTIDE SEQUENCE [LARGE SCALE GENOMIC DNA]</scope>
    <source>
        <strain evidence="2">DSM 14365 / CIP 107738 / JCM 11303 / AJ 13395 / SMP-2</strain>
    </source>
</reference>
<dbReference type="KEGG" id="hoh:Hoch_5468"/>
<name>D0LZH2_HALO1</name>
<organism evidence="1 2">
    <name type="scientific">Haliangium ochraceum (strain DSM 14365 / JCM 11303 / SMP-2)</name>
    <dbReference type="NCBI Taxonomy" id="502025"/>
    <lineage>
        <taxon>Bacteria</taxon>
        <taxon>Pseudomonadati</taxon>
        <taxon>Myxococcota</taxon>
        <taxon>Polyangia</taxon>
        <taxon>Haliangiales</taxon>
        <taxon>Kofleriaceae</taxon>
        <taxon>Haliangium</taxon>
    </lineage>
</organism>
<protein>
    <submittedName>
        <fullName evidence="1">Uncharacterized protein</fullName>
    </submittedName>
</protein>
<keyword evidence="2" id="KW-1185">Reference proteome</keyword>
<evidence type="ECO:0000313" key="2">
    <source>
        <dbReference type="Proteomes" id="UP000001880"/>
    </source>
</evidence>
<sequence>MSELLLSCGASDFTGAAITLGTLISVRAAPSVEWRRNEKIGGLAFPDMPGLLSE</sequence>
<dbReference type="HOGENOM" id="CLU_3044023_0_0_7"/>
<proteinExistence type="predicted"/>
<dbReference type="Proteomes" id="UP000001880">
    <property type="component" value="Chromosome"/>
</dbReference>